<dbReference type="STRING" id="69960.SAMN05421720_106181"/>
<dbReference type="GO" id="GO:0006865">
    <property type="term" value="P:amino acid transport"/>
    <property type="evidence" value="ECO:0007669"/>
    <property type="project" value="UniProtKB-UniRule"/>
</dbReference>
<keyword evidence="4 9" id="KW-0067">ATP-binding</keyword>
<comment type="similarity">
    <text evidence="1 9">Belongs to the ABC transporter superfamily.</text>
</comment>
<dbReference type="Gene3D" id="3.10.580.10">
    <property type="entry name" value="CBS-domain"/>
    <property type="match status" value="1"/>
</dbReference>
<protein>
    <recommendedName>
        <fullName evidence="9">Quaternary amine transport ATP-binding protein</fullName>
        <ecNumber evidence="9">7.6.2.9</ecNumber>
    </recommendedName>
</protein>
<evidence type="ECO:0000313" key="12">
    <source>
        <dbReference type="EMBL" id="SDE41656.1"/>
    </source>
</evidence>
<evidence type="ECO:0000256" key="7">
    <source>
        <dbReference type="ARBA" id="ARBA00061968"/>
    </source>
</evidence>
<evidence type="ECO:0000256" key="4">
    <source>
        <dbReference type="ARBA" id="ARBA00022840"/>
    </source>
</evidence>
<evidence type="ECO:0000259" key="10">
    <source>
        <dbReference type="PROSITE" id="PS50893"/>
    </source>
</evidence>
<dbReference type="GO" id="GO:0005524">
    <property type="term" value="F:ATP binding"/>
    <property type="evidence" value="ECO:0007669"/>
    <property type="project" value="UniProtKB-UniRule"/>
</dbReference>
<evidence type="ECO:0000313" key="13">
    <source>
        <dbReference type="Proteomes" id="UP000199412"/>
    </source>
</evidence>
<evidence type="ECO:0000259" key="11">
    <source>
        <dbReference type="PROSITE" id="PS51371"/>
    </source>
</evidence>
<dbReference type="RefSeq" id="WP_092785755.1">
    <property type="nucleotide sequence ID" value="NZ_FNAP01000006.1"/>
</dbReference>
<name>A0A1G7CSN3_9PROT</name>
<dbReference type="SUPFAM" id="SSF54631">
    <property type="entry name" value="CBS-domain pair"/>
    <property type="match status" value="1"/>
</dbReference>
<dbReference type="CDD" id="cd03294">
    <property type="entry name" value="ABC_Pro_Gly_Betaine"/>
    <property type="match status" value="1"/>
</dbReference>
<evidence type="ECO:0000256" key="5">
    <source>
        <dbReference type="ARBA" id="ARBA00022970"/>
    </source>
</evidence>
<dbReference type="InterPro" id="IPR017871">
    <property type="entry name" value="ABC_transporter-like_CS"/>
</dbReference>
<organism evidence="12 13">
    <name type="scientific">Rhodospira trueperi</name>
    <dbReference type="NCBI Taxonomy" id="69960"/>
    <lineage>
        <taxon>Bacteria</taxon>
        <taxon>Pseudomonadati</taxon>
        <taxon>Pseudomonadota</taxon>
        <taxon>Alphaproteobacteria</taxon>
        <taxon>Rhodospirillales</taxon>
        <taxon>Rhodospirillaceae</taxon>
        <taxon>Rhodospira</taxon>
    </lineage>
</organism>
<keyword evidence="3 9" id="KW-0547">Nucleotide-binding</keyword>
<accession>A0A1G7CSN3</accession>
<keyword evidence="9" id="KW-0472">Membrane</keyword>
<dbReference type="PANTHER" id="PTHR43869:SF1">
    <property type="entry name" value="GLYCINE BETAINE_PROLINE BETAINE TRANSPORT SYSTEM ATP-BINDING PROTEIN PROV"/>
    <property type="match status" value="1"/>
</dbReference>
<dbReference type="GO" id="GO:0005886">
    <property type="term" value="C:plasma membrane"/>
    <property type="evidence" value="ECO:0007669"/>
    <property type="project" value="UniProtKB-SubCell"/>
</dbReference>
<dbReference type="AlphaFoldDB" id="A0A1G7CSN3"/>
<dbReference type="GO" id="GO:0031460">
    <property type="term" value="P:glycine betaine transport"/>
    <property type="evidence" value="ECO:0007669"/>
    <property type="project" value="InterPro"/>
</dbReference>
<evidence type="ECO:0000256" key="2">
    <source>
        <dbReference type="ARBA" id="ARBA00022448"/>
    </source>
</evidence>
<comment type="subunit">
    <text evidence="9">The complex is probably composed of two ATP-binding proteins, two transmembrane proteins and a solute-binding protein.</text>
</comment>
<keyword evidence="9" id="KW-0997">Cell inner membrane</keyword>
<dbReference type="FunFam" id="3.40.50.300:FF:000201">
    <property type="entry name" value="Glycine betaine/L-proline ABC transporter ATP-binding protein"/>
    <property type="match status" value="1"/>
</dbReference>
<comment type="subunit">
    <text evidence="7">The complex is probably composed of two ATP-binding proteins (TmoW), two transmembrane proteins (TmoV) and a solute-binding protein (TmoX).</text>
</comment>
<dbReference type="NCBIfam" id="TIGR01186">
    <property type="entry name" value="proV"/>
    <property type="match status" value="1"/>
</dbReference>
<evidence type="ECO:0000256" key="6">
    <source>
        <dbReference type="ARBA" id="ARBA00051811"/>
    </source>
</evidence>
<comment type="catalytic activity">
    <reaction evidence="6">
        <text>a quaternary ammonium(out) + ATP + H2O = a quaternary ammonium(in) + ADP + phosphate + H(+)</text>
        <dbReference type="Rhea" id="RHEA:11036"/>
        <dbReference type="ChEBI" id="CHEBI:15377"/>
        <dbReference type="ChEBI" id="CHEBI:15378"/>
        <dbReference type="ChEBI" id="CHEBI:30616"/>
        <dbReference type="ChEBI" id="CHEBI:35267"/>
        <dbReference type="ChEBI" id="CHEBI:43474"/>
        <dbReference type="ChEBI" id="CHEBI:456216"/>
        <dbReference type="EC" id="7.6.2.9"/>
    </reaction>
    <physiologicalReaction direction="left-to-right" evidence="6">
        <dbReference type="Rhea" id="RHEA:11037"/>
    </physiologicalReaction>
</comment>
<keyword evidence="8" id="KW-0129">CBS domain</keyword>
<dbReference type="Pfam" id="PF00005">
    <property type="entry name" value="ABC_tran"/>
    <property type="match status" value="1"/>
</dbReference>
<dbReference type="PANTHER" id="PTHR43869">
    <property type="entry name" value="GLYCINE BETAINE/PROLINE BETAINE TRANSPORT SYSTEM ATP-BINDING PROTEIN PROV"/>
    <property type="match status" value="1"/>
</dbReference>
<dbReference type="PROSITE" id="PS00211">
    <property type="entry name" value="ABC_TRANSPORTER_1"/>
    <property type="match status" value="1"/>
</dbReference>
<dbReference type="EMBL" id="FNAP01000006">
    <property type="protein sequence ID" value="SDE41656.1"/>
    <property type="molecule type" value="Genomic_DNA"/>
</dbReference>
<dbReference type="SUPFAM" id="SSF52540">
    <property type="entry name" value="P-loop containing nucleoside triphosphate hydrolases"/>
    <property type="match status" value="1"/>
</dbReference>
<evidence type="ECO:0000256" key="9">
    <source>
        <dbReference type="RuleBase" id="RU369116"/>
    </source>
</evidence>
<dbReference type="NCBIfam" id="NF007480">
    <property type="entry name" value="PRK10070.1"/>
    <property type="match status" value="1"/>
</dbReference>
<dbReference type="Pfam" id="PF00571">
    <property type="entry name" value="CBS"/>
    <property type="match status" value="1"/>
</dbReference>
<dbReference type="GO" id="GO:0016887">
    <property type="term" value="F:ATP hydrolysis activity"/>
    <property type="evidence" value="ECO:0007669"/>
    <property type="project" value="UniProtKB-UniRule"/>
</dbReference>
<evidence type="ECO:0000256" key="3">
    <source>
        <dbReference type="ARBA" id="ARBA00022741"/>
    </source>
</evidence>
<dbReference type="GO" id="GO:0006970">
    <property type="term" value="P:response to osmotic stress"/>
    <property type="evidence" value="ECO:0007669"/>
    <property type="project" value="UniProtKB-ARBA"/>
</dbReference>
<dbReference type="GO" id="GO:0015418">
    <property type="term" value="F:ABC-type quaternary ammonium compound transporting activity"/>
    <property type="evidence" value="ECO:0007669"/>
    <property type="project" value="UniProtKB-EC"/>
</dbReference>
<sequence>MTDTEKLVVRNLFKVFGDDPQEGVRLYRDGLGKADIFEKTGLTLGVCDASFSVREGEIFVVMGLSGSGKSTLVRMLNRLIEPTAGEIVVNGVDIARMSEKELIEFRRKHISMVFQSFALMPHLTVLQNTAFGLELSAVAKDDREQRAMAALEQVGLGAWGNSYPNELSGGMQQRVGLARALANDPTIMLMDEAFSALDPLIRSEMQDELVALQEEQARTIVFISHDLDEAMRIGDRIAIMEGGRVVQVGTPDEILNNPADDYVKSFFRGVDVSNVLTAGDVAVKQDVVIYERDGNVRAALQRVGKAGREFAYIVDKRQHFHGVVSVTSLEAEAKTTKPELHNAFLSDIEPLKASTSIGEIIGTVAQSPCGLPVVDDNNRYLGVVSRALLLEALNREGAEND</sequence>
<keyword evidence="2 9" id="KW-0813">Transport</keyword>
<dbReference type="InterPro" id="IPR000644">
    <property type="entry name" value="CBS_dom"/>
</dbReference>
<reference evidence="12 13" key="1">
    <citation type="submission" date="2016-10" db="EMBL/GenBank/DDBJ databases">
        <authorList>
            <person name="de Groot N.N."/>
        </authorList>
    </citation>
    <scope>NUCLEOTIDE SEQUENCE [LARGE SCALE GENOMIC DNA]</scope>
    <source>
        <strain evidence="12 13">ATCC 700224</strain>
    </source>
</reference>
<comment type="subcellular location">
    <subcellularLocation>
        <location evidence="9">Cell inner membrane</location>
        <topology evidence="9">Peripheral membrane protein</topology>
    </subcellularLocation>
</comment>
<dbReference type="Proteomes" id="UP000199412">
    <property type="component" value="Unassembled WGS sequence"/>
</dbReference>
<dbReference type="PROSITE" id="PS50893">
    <property type="entry name" value="ABC_TRANSPORTER_2"/>
    <property type="match status" value="1"/>
</dbReference>
<keyword evidence="9" id="KW-1003">Cell membrane</keyword>
<evidence type="ECO:0000256" key="1">
    <source>
        <dbReference type="ARBA" id="ARBA00005417"/>
    </source>
</evidence>
<feature type="domain" description="CBS" evidence="11">
    <location>
        <begin position="344"/>
        <end position="399"/>
    </location>
</feature>
<keyword evidence="5" id="KW-0029">Amino-acid transport</keyword>
<keyword evidence="13" id="KW-1185">Reference proteome</keyword>
<proteinExistence type="inferred from homology"/>
<dbReference type="InterPro" id="IPR046342">
    <property type="entry name" value="CBS_dom_sf"/>
</dbReference>
<gene>
    <name evidence="12" type="ORF">SAMN05421720_106181</name>
</gene>
<dbReference type="InterPro" id="IPR027417">
    <property type="entry name" value="P-loop_NTPase"/>
</dbReference>
<dbReference type="InterPro" id="IPR051921">
    <property type="entry name" value="ABC_osmolyte_uptake_ATP-bind"/>
</dbReference>
<dbReference type="Gene3D" id="3.40.50.300">
    <property type="entry name" value="P-loop containing nucleotide triphosphate hydrolases"/>
    <property type="match status" value="1"/>
</dbReference>
<dbReference type="OrthoDB" id="9802264at2"/>
<dbReference type="InterPro" id="IPR005892">
    <property type="entry name" value="Gly-betaine_transp_ATP-bd"/>
</dbReference>
<dbReference type="InterPro" id="IPR003593">
    <property type="entry name" value="AAA+_ATPase"/>
</dbReference>
<feature type="domain" description="ABC transporter" evidence="10">
    <location>
        <begin position="31"/>
        <end position="267"/>
    </location>
</feature>
<dbReference type="EC" id="7.6.2.9" evidence="9"/>
<dbReference type="SMART" id="SM00382">
    <property type="entry name" value="AAA"/>
    <property type="match status" value="1"/>
</dbReference>
<dbReference type="CDD" id="cd09831">
    <property type="entry name" value="CBS_pair_ABC_Gly_Pro_assoc"/>
    <property type="match status" value="1"/>
</dbReference>
<evidence type="ECO:0000256" key="8">
    <source>
        <dbReference type="PROSITE-ProRule" id="PRU00703"/>
    </source>
</evidence>
<dbReference type="InterPro" id="IPR003439">
    <property type="entry name" value="ABC_transporter-like_ATP-bd"/>
</dbReference>
<dbReference type="PROSITE" id="PS51371">
    <property type="entry name" value="CBS"/>
    <property type="match status" value="1"/>
</dbReference>